<dbReference type="PROSITE" id="PS00211">
    <property type="entry name" value="ABC_TRANSPORTER_1"/>
    <property type="match status" value="1"/>
</dbReference>
<protein>
    <submittedName>
        <fullName evidence="5">ABC transporter ATP-binding protein</fullName>
    </submittedName>
</protein>
<comment type="caution">
    <text evidence="5">The sequence shown here is derived from an EMBL/GenBank/DDBJ whole genome shotgun (WGS) entry which is preliminary data.</text>
</comment>
<dbReference type="GO" id="GO:0005886">
    <property type="term" value="C:plasma membrane"/>
    <property type="evidence" value="ECO:0007669"/>
    <property type="project" value="TreeGrafter"/>
</dbReference>
<dbReference type="Pfam" id="PF00005">
    <property type="entry name" value="ABC_tran"/>
    <property type="match status" value="1"/>
</dbReference>
<keyword evidence="2" id="KW-0547">Nucleotide-binding</keyword>
<gene>
    <name evidence="5" type="ORF">E1262_14225</name>
</gene>
<dbReference type="PANTHER" id="PTHR24220:SF86">
    <property type="entry name" value="ABC TRANSPORTER ABCH.1"/>
    <property type="match status" value="1"/>
</dbReference>
<feature type="domain" description="ABC transporter" evidence="4">
    <location>
        <begin position="10"/>
        <end position="237"/>
    </location>
</feature>
<evidence type="ECO:0000313" key="5">
    <source>
        <dbReference type="EMBL" id="TDD68899.1"/>
    </source>
</evidence>
<dbReference type="PROSITE" id="PS50893">
    <property type="entry name" value="ABC_TRANSPORTER_2"/>
    <property type="match status" value="1"/>
</dbReference>
<dbReference type="GO" id="GO:0022857">
    <property type="term" value="F:transmembrane transporter activity"/>
    <property type="evidence" value="ECO:0007669"/>
    <property type="project" value="TreeGrafter"/>
</dbReference>
<dbReference type="Proteomes" id="UP000295217">
    <property type="component" value="Unassembled WGS sequence"/>
</dbReference>
<name>A0A4R5ACU8_9ACTN</name>
<evidence type="ECO:0000256" key="2">
    <source>
        <dbReference type="ARBA" id="ARBA00022741"/>
    </source>
</evidence>
<keyword evidence="6" id="KW-1185">Reference proteome</keyword>
<reference evidence="5 6" key="1">
    <citation type="submission" date="2019-02" db="EMBL/GenBank/DDBJ databases">
        <title>Draft genome sequences of novel Actinobacteria.</title>
        <authorList>
            <person name="Sahin N."/>
            <person name="Ay H."/>
            <person name="Saygin H."/>
        </authorList>
    </citation>
    <scope>NUCLEOTIDE SEQUENCE [LARGE SCALE GENOMIC DNA]</scope>
    <source>
        <strain evidence="5 6">8K307</strain>
    </source>
</reference>
<sequence>MNADTADAAIRVSHVVKTYPLGAGEVVAVDHLSLDIAYGEFVAIVGRSGSGKTTLLNLLAGIDRPTSGTVHVARADLGSLSESGLATWRGHNVGLVFQFFQLLPTLTVVENVMLPMDFARKVPVADRRDRALHLLDRVGIGDQADKLPATLSGGQQQRAAIARALANDPPLLLADEPTGNLDSHTADAVLKLFADLNADGRTIVVVTHERDIRSIVGREVTLVDRRIVDDERTGASA</sequence>
<dbReference type="RefSeq" id="WP_132103796.1">
    <property type="nucleotide sequence ID" value="NZ_SMLB01000017.1"/>
</dbReference>
<dbReference type="GO" id="GO:0016887">
    <property type="term" value="F:ATP hydrolysis activity"/>
    <property type="evidence" value="ECO:0007669"/>
    <property type="project" value="InterPro"/>
</dbReference>
<dbReference type="InterPro" id="IPR015854">
    <property type="entry name" value="ABC_transpr_LolD-like"/>
</dbReference>
<evidence type="ECO:0000256" key="3">
    <source>
        <dbReference type="ARBA" id="ARBA00022840"/>
    </source>
</evidence>
<dbReference type="SUPFAM" id="SSF52540">
    <property type="entry name" value="P-loop containing nucleoside triphosphate hydrolases"/>
    <property type="match status" value="1"/>
</dbReference>
<evidence type="ECO:0000313" key="6">
    <source>
        <dbReference type="Proteomes" id="UP000295217"/>
    </source>
</evidence>
<dbReference type="GO" id="GO:0098796">
    <property type="term" value="C:membrane protein complex"/>
    <property type="evidence" value="ECO:0007669"/>
    <property type="project" value="UniProtKB-ARBA"/>
</dbReference>
<dbReference type="InterPro" id="IPR003439">
    <property type="entry name" value="ABC_transporter-like_ATP-bd"/>
</dbReference>
<evidence type="ECO:0000259" key="4">
    <source>
        <dbReference type="PROSITE" id="PS50893"/>
    </source>
</evidence>
<dbReference type="OrthoDB" id="9097991at2"/>
<dbReference type="SMART" id="SM00382">
    <property type="entry name" value="AAA"/>
    <property type="match status" value="1"/>
</dbReference>
<keyword evidence="1" id="KW-0813">Transport</keyword>
<dbReference type="InterPro" id="IPR003593">
    <property type="entry name" value="AAA+_ATPase"/>
</dbReference>
<dbReference type="FunFam" id="3.40.50.300:FF:000032">
    <property type="entry name" value="Export ABC transporter ATP-binding protein"/>
    <property type="match status" value="1"/>
</dbReference>
<dbReference type="CDD" id="cd03255">
    <property type="entry name" value="ABC_MJ0796_LolCDE_FtsE"/>
    <property type="match status" value="1"/>
</dbReference>
<dbReference type="InterPro" id="IPR017911">
    <property type="entry name" value="MacB-like_ATP-bd"/>
</dbReference>
<dbReference type="Gene3D" id="3.40.50.300">
    <property type="entry name" value="P-loop containing nucleotide triphosphate hydrolases"/>
    <property type="match status" value="1"/>
</dbReference>
<dbReference type="InterPro" id="IPR017871">
    <property type="entry name" value="ABC_transporter-like_CS"/>
</dbReference>
<keyword evidence="3 5" id="KW-0067">ATP-binding</keyword>
<dbReference type="GO" id="GO:0005524">
    <property type="term" value="F:ATP binding"/>
    <property type="evidence" value="ECO:0007669"/>
    <property type="project" value="UniProtKB-KW"/>
</dbReference>
<proteinExistence type="predicted"/>
<organism evidence="5 6">
    <name type="scientific">Jiangella aurantiaca</name>
    <dbReference type="NCBI Taxonomy" id="2530373"/>
    <lineage>
        <taxon>Bacteria</taxon>
        <taxon>Bacillati</taxon>
        <taxon>Actinomycetota</taxon>
        <taxon>Actinomycetes</taxon>
        <taxon>Jiangellales</taxon>
        <taxon>Jiangellaceae</taxon>
        <taxon>Jiangella</taxon>
    </lineage>
</organism>
<dbReference type="EMBL" id="SMLB01000017">
    <property type="protein sequence ID" value="TDD68899.1"/>
    <property type="molecule type" value="Genomic_DNA"/>
</dbReference>
<dbReference type="AlphaFoldDB" id="A0A4R5ACU8"/>
<accession>A0A4R5ACU8</accession>
<evidence type="ECO:0000256" key="1">
    <source>
        <dbReference type="ARBA" id="ARBA00022448"/>
    </source>
</evidence>
<dbReference type="InterPro" id="IPR027417">
    <property type="entry name" value="P-loop_NTPase"/>
</dbReference>
<dbReference type="PANTHER" id="PTHR24220">
    <property type="entry name" value="IMPORT ATP-BINDING PROTEIN"/>
    <property type="match status" value="1"/>
</dbReference>